<name>A0A1G6IGC9_9ACTN</name>
<evidence type="ECO:0000313" key="2">
    <source>
        <dbReference type="EMBL" id="SDC05612.1"/>
    </source>
</evidence>
<dbReference type="Pfam" id="PF00144">
    <property type="entry name" value="Beta-lactamase"/>
    <property type="match status" value="1"/>
</dbReference>
<gene>
    <name evidence="2" type="ORF">GA0111570_11635</name>
</gene>
<dbReference type="RefSeq" id="WP_175557551.1">
    <property type="nucleotide sequence ID" value="NZ_FMYF01000016.1"/>
</dbReference>
<organism evidence="2 3">
    <name type="scientific">Raineyella antarctica</name>
    <dbReference type="NCBI Taxonomy" id="1577474"/>
    <lineage>
        <taxon>Bacteria</taxon>
        <taxon>Bacillati</taxon>
        <taxon>Actinomycetota</taxon>
        <taxon>Actinomycetes</taxon>
        <taxon>Propionibacteriales</taxon>
        <taxon>Propionibacteriaceae</taxon>
        <taxon>Raineyella</taxon>
    </lineage>
</organism>
<dbReference type="Proteomes" id="UP000199086">
    <property type="component" value="Unassembled WGS sequence"/>
</dbReference>
<dbReference type="EMBL" id="FMYF01000016">
    <property type="protein sequence ID" value="SDC05612.1"/>
    <property type="molecule type" value="Genomic_DNA"/>
</dbReference>
<dbReference type="STRING" id="1577474.GA0111570_11635"/>
<dbReference type="SUPFAM" id="SSF56601">
    <property type="entry name" value="beta-lactamase/transpeptidase-like"/>
    <property type="match status" value="1"/>
</dbReference>
<dbReference type="PANTHER" id="PTHR43283:SF3">
    <property type="entry name" value="BETA-LACTAMASE FAMILY PROTEIN (AFU_ORTHOLOGUE AFUA_5G07500)"/>
    <property type="match status" value="1"/>
</dbReference>
<accession>A0A1G6IGC9</accession>
<evidence type="ECO:0000313" key="3">
    <source>
        <dbReference type="Proteomes" id="UP000199086"/>
    </source>
</evidence>
<protein>
    <submittedName>
        <fullName evidence="2">CubicO group peptidase, beta-lactamase class C family</fullName>
    </submittedName>
</protein>
<dbReference type="Gene3D" id="3.40.710.10">
    <property type="entry name" value="DD-peptidase/beta-lactamase superfamily"/>
    <property type="match status" value="1"/>
</dbReference>
<reference evidence="2 3" key="1">
    <citation type="submission" date="2016-06" db="EMBL/GenBank/DDBJ databases">
        <authorList>
            <person name="Olsen C.W."/>
            <person name="Carey S."/>
            <person name="Hinshaw L."/>
            <person name="Karasin A.I."/>
        </authorList>
    </citation>
    <scope>NUCLEOTIDE SEQUENCE [LARGE SCALE GENOMIC DNA]</scope>
    <source>
        <strain evidence="2 3">LZ-22</strain>
    </source>
</reference>
<sequence length="361" mass="39363">MDEVDRQALDAAWALVEARRAPAQLCVISRGAVVLDRCLRTGPDRLFWAFSAGKPVTSVIVWRLVERGLLDLDDPLCRRWPEFVGGGKEEITVRHVLQHRSGLPTAGSLLGDVFAMTDWETSIRRLERASCRYRPGSVPAYQFLSYGFLLGELVQRVTGQTFTELVQLEVCGPAGLADTYAHLVDALLPRAQLMVRRGGGAVVGSWVNRRDVREAVIPAGGISTTAHDLATFYAALLPDHAPGTLLAPATLAEATRPTTETELDRFARLHIRWAQGFQLGGPRPGRMPIPLGATSSPRAFGHNGSHVCLGWADPDRGLAVGYVTAAMTRADRDMAHMQQLSDAILAATRDRNHRQAPGRPS</sequence>
<keyword evidence="3" id="KW-1185">Reference proteome</keyword>
<dbReference type="InterPro" id="IPR001466">
    <property type="entry name" value="Beta-lactam-related"/>
</dbReference>
<dbReference type="InterPro" id="IPR012338">
    <property type="entry name" value="Beta-lactam/transpept-like"/>
</dbReference>
<dbReference type="PANTHER" id="PTHR43283">
    <property type="entry name" value="BETA-LACTAMASE-RELATED"/>
    <property type="match status" value="1"/>
</dbReference>
<proteinExistence type="predicted"/>
<evidence type="ECO:0000259" key="1">
    <source>
        <dbReference type="Pfam" id="PF00144"/>
    </source>
</evidence>
<dbReference type="InterPro" id="IPR050789">
    <property type="entry name" value="Diverse_Enzym_Activities"/>
</dbReference>
<dbReference type="AlphaFoldDB" id="A0A1G6IGC9"/>
<feature type="domain" description="Beta-lactamase-related" evidence="1">
    <location>
        <begin position="17"/>
        <end position="336"/>
    </location>
</feature>